<dbReference type="Gene3D" id="3.30.240.20">
    <property type="entry name" value="bsu07140 like domains"/>
    <property type="match status" value="1"/>
</dbReference>
<comment type="similarity">
    <text evidence="2">Belongs to the UPF0702 family.</text>
</comment>
<feature type="domain" description="YetF-like N-terminal transmembrane" evidence="9">
    <location>
        <begin position="20"/>
        <end position="84"/>
    </location>
</feature>
<proteinExistence type="inferred from homology"/>
<feature type="domain" description="YetF C-terminal" evidence="8">
    <location>
        <begin position="90"/>
        <end position="159"/>
    </location>
</feature>
<keyword evidence="6 7" id="KW-0472">Membrane</keyword>
<dbReference type="Proteomes" id="UP001108027">
    <property type="component" value="Unassembled WGS sequence"/>
</dbReference>
<evidence type="ECO:0000259" key="9">
    <source>
        <dbReference type="Pfam" id="PF20730"/>
    </source>
</evidence>
<evidence type="ECO:0000313" key="10">
    <source>
        <dbReference type="EMBL" id="MCC4309100.1"/>
    </source>
</evidence>
<evidence type="ECO:0000259" key="8">
    <source>
        <dbReference type="Pfam" id="PF04239"/>
    </source>
</evidence>
<dbReference type="GO" id="GO:0005886">
    <property type="term" value="C:plasma membrane"/>
    <property type="evidence" value="ECO:0007669"/>
    <property type="project" value="UniProtKB-SubCell"/>
</dbReference>
<comment type="caution">
    <text evidence="10">The sequence shown here is derived from an EMBL/GenBank/DDBJ whole genome shotgun (WGS) entry which is preliminary data.</text>
</comment>
<evidence type="ECO:0000256" key="7">
    <source>
        <dbReference type="SAM" id="Phobius"/>
    </source>
</evidence>
<protein>
    <submittedName>
        <fullName evidence="10">DUF421 domain-containing protein</fullName>
    </submittedName>
</protein>
<keyword evidence="11" id="KW-1185">Reference proteome</keyword>
<feature type="transmembrane region" description="Helical" evidence="7">
    <location>
        <begin position="67"/>
        <end position="86"/>
    </location>
</feature>
<evidence type="ECO:0000256" key="1">
    <source>
        <dbReference type="ARBA" id="ARBA00004651"/>
    </source>
</evidence>
<dbReference type="InterPro" id="IPR048454">
    <property type="entry name" value="YetF_N"/>
</dbReference>
<comment type="subcellular location">
    <subcellularLocation>
        <location evidence="1">Cell membrane</location>
        <topology evidence="1">Multi-pass membrane protein</topology>
    </subcellularLocation>
</comment>
<dbReference type="AlphaFoldDB" id="A0A9Q3UME6"/>
<dbReference type="EMBL" id="JAJGNA010000012">
    <property type="protein sequence ID" value="MCC4309100.1"/>
    <property type="molecule type" value="Genomic_DNA"/>
</dbReference>
<dbReference type="PANTHER" id="PTHR34582:SF6">
    <property type="entry name" value="UPF0702 TRANSMEMBRANE PROTEIN YCAP"/>
    <property type="match status" value="1"/>
</dbReference>
<keyword evidence="5 7" id="KW-1133">Transmembrane helix</keyword>
<dbReference type="Pfam" id="PF20730">
    <property type="entry name" value="YetF_N"/>
    <property type="match status" value="1"/>
</dbReference>
<dbReference type="InterPro" id="IPR023090">
    <property type="entry name" value="UPF0702_alpha/beta_dom_sf"/>
</dbReference>
<keyword evidence="3" id="KW-1003">Cell membrane</keyword>
<sequence length="170" mass="18092">MDAVLFNGWGPLGRTLLVGVLAYAALIFILRLSGKRTLAKMNAFDLVVTVAIGSTLATIVLNKSVALAEGTLALALLVAMQYGVSWSSTRWPALRRLVTGEPRLLLRHGVMLDDALRDTRITREEVRAALRAAGVARVDAAAAVVLETDGSFSVIADEPEGEASSLHGLR</sequence>
<dbReference type="RefSeq" id="WP_204427191.1">
    <property type="nucleotide sequence ID" value="NZ_ARXL01000050.1"/>
</dbReference>
<feature type="transmembrane region" description="Helical" evidence="7">
    <location>
        <begin position="42"/>
        <end position="61"/>
    </location>
</feature>
<dbReference type="PANTHER" id="PTHR34582">
    <property type="entry name" value="UPF0702 TRANSMEMBRANE PROTEIN YCAP"/>
    <property type="match status" value="1"/>
</dbReference>
<name>A0A9Q3UME6_9GAMM</name>
<evidence type="ECO:0000256" key="2">
    <source>
        <dbReference type="ARBA" id="ARBA00006448"/>
    </source>
</evidence>
<feature type="transmembrane region" description="Helical" evidence="7">
    <location>
        <begin position="12"/>
        <end position="30"/>
    </location>
</feature>
<accession>A0A9Q3UME6</accession>
<gene>
    <name evidence="10" type="ORF">LL252_11005</name>
</gene>
<keyword evidence="4 7" id="KW-0812">Transmembrane</keyword>
<evidence type="ECO:0000256" key="5">
    <source>
        <dbReference type="ARBA" id="ARBA00022989"/>
    </source>
</evidence>
<evidence type="ECO:0000256" key="4">
    <source>
        <dbReference type="ARBA" id="ARBA00022692"/>
    </source>
</evidence>
<organism evidence="10 11">
    <name type="scientific">Alloalcanivorax marinus</name>
    <dbReference type="NCBI Taxonomy" id="1177169"/>
    <lineage>
        <taxon>Bacteria</taxon>
        <taxon>Pseudomonadati</taxon>
        <taxon>Pseudomonadota</taxon>
        <taxon>Gammaproteobacteria</taxon>
        <taxon>Oceanospirillales</taxon>
        <taxon>Alcanivoracaceae</taxon>
        <taxon>Alloalcanivorax</taxon>
    </lineage>
</organism>
<evidence type="ECO:0000313" key="11">
    <source>
        <dbReference type="Proteomes" id="UP001108027"/>
    </source>
</evidence>
<dbReference type="InterPro" id="IPR007353">
    <property type="entry name" value="DUF421"/>
</dbReference>
<reference evidence="10" key="1">
    <citation type="submission" date="2021-10" db="EMBL/GenBank/DDBJ databases">
        <title>The diversity and Nitrogen Metabolism of Culturable Nitrate-Utilizing Bacteria Within the Oxygen Minimum Zone of the Changjiang (Yangtze River)Estuary.</title>
        <authorList>
            <person name="Zhang D."/>
            <person name="Zheng J."/>
            <person name="Liu S."/>
            <person name="He W."/>
        </authorList>
    </citation>
    <scope>NUCLEOTIDE SEQUENCE</scope>
    <source>
        <strain evidence="10">FXH-223</strain>
    </source>
</reference>
<dbReference type="Pfam" id="PF04239">
    <property type="entry name" value="DUF421"/>
    <property type="match status" value="1"/>
</dbReference>
<evidence type="ECO:0000256" key="6">
    <source>
        <dbReference type="ARBA" id="ARBA00023136"/>
    </source>
</evidence>
<evidence type="ECO:0000256" key="3">
    <source>
        <dbReference type="ARBA" id="ARBA00022475"/>
    </source>
</evidence>